<evidence type="ECO:0000313" key="3">
    <source>
        <dbReference type="EMBL" id="UYV72981.1"/>
    </source>
</evidence>
<gene>
    <name evidence="3" type="ORF">LAZ67_10001391</name>
</gene>
<dbReference type="InterPro" id="IPR001878">
    <property type="entry name" value="Znf_CCHC"/>
</dbReference>
<organism evidence="3 4">
    <name type="scientific">Cordylochernes scorpioides</name>
    <dbReference type="NCBI Taxonomy" id="51811"/>
    <lineage>
        <taxon>Eukaryota</taxon>
        <taxon>Metazoa</taxon>
        <taxon>Ecdysozoa</taxon>
        <taxon>Arthropoda</taxon>
        <taxon>Chelicerata</taxon>
        <taxon>Arachnida</taxon>
        <taxon>Pseudoscorpiones</taxon>
        <taxon>Cheliferoidea</taxon>
        <taxon>Chernetidae</taxon>
        <taxon>Cordylochernes</taxon>
    </lineage>
</organism>
<evidence type="ECO:0000313" key="4">
    <source>
        <dbReference type="Proteomes" id="UP001235939"/>
    </source>
</evidence>
<dbReference type="InterPro" id="IPR036875">
    <property type="entry name" value="Znf_CCHC_sf"/>
</dbReference>
<sequence length="170" mass="20095">MEEEEEVGHLMKGIAEDFYQALIVKDPTTVDELNMKQRRIKRTRYERLLNVTRSLTLKIRQIVQEELQKIMPKMTGVEPFRTNDVNSLEAIVKEEVQQVLAPITRRSIQSQRRSAFVSRFRREDDYTPYAPRISDQWRTVDNQPICFHCGKSGHVLRYCREEDVLLSKPD</sequence>
<keyword evidence="1" id="KW-0862">Zinc</keyword>
<protein>
    <recommendedName>
        <fullName evidence="2">CCHC-type domain-containing protein</fullName>
    </recommendedName>
</protein>
<accession>A0ABY6KVU9</accession>
<keyword evidence="1" id="KW-0863">Zinc-finger</keyword>
<proteinExistence type="predicted"/>
<name>A0ABY6KVU9_9ARAC</name>
<evidence type="ECO:0000256" key="1">
    <source>
        <dbReference type="PROSITE-ProRule" id="PRU00047"/>
    </source>
</evidence>
<evidence type="ECO:0000259" key="2">
    <source>
        <dbReference type="PROSITE" id="PS50158"/>
    </source>
</evidence>
<keyword evidence="1" id="KW-0479">Metal-binding</keyword>
<reference evidence="3 4" key="1">
    <citation type="submission" date="2022-01" db="EMBL/GenBank/DDBJ databases">
        <title>A chromosomal length assembly of Cordylochernes scorpioides.</title>
        <authorList>
            <person name="Zeh D."/>
            <person name="Zeh J."/>
        </authorList>
    </citation>
    <scope>NUCLEOTIDE SEQUENCE [LARGE SCALE GENOMIC DNA]</scope>
    <source>
        <strain evidence="3">IN4F17</strain>
        <tissue evidence="3">Whole Body</tissue>
    </source>
</reference>
<keyword evidence="4" id="KW-1185">Reference proteome</keyword>
<feature type="domain" description="CCHC-type" evidence="2">
    <location>
        <begin position="146"/>
        <end position="161"/>
    </location>
</feature>
<dbReference type="Proteomes" id="UP001235939">
    <property type="component" value="Chromosome 10"/>
</dbReference>
<dbReference type="SUPFAM" id="SSF57756">
    <property type="entry name" value="Retrovirus zinc finger-like domains"/>
    <property type="match status" value="1"/>
</dbReference>
<dbReference type="PROSITE" id="PS50158">
    <property type="entry name" value="ZF_CCHC"/>
    <property type="match status" value="1"/>
</dbReference>
<dbReference type="EMBL" id="CP092872">
    <property type="protein sequence ID" value="UYV72981.1"/>
    <property type="molecule type" value="Genomic_DNA"/>
</dbReference>